<evidence type="ECO:0000313" key="5">
    <source>
        <dbReference type="EMBL" id="PSR76279.1"/>
    </source>
</evidence>
<evidence type="ECO:0000313" key="6">
    <source>
        <dbReference type="Proteomes" id="UP000241462"/>
    </source>
</evidence>
<organism evidence="5 6">
    <name type="scientific">Coniella lustricola</name>
    <dbReference type="NCBI Taxonomy" id="2025994"/>
    <lineage>
        <taxon>Eukaryota</taxon>
        <taxon>Fungi</taxon>
        <taxon>Dikarya</taxon>
        <taxon>Ascomycota</taxon>
        <taxon>Pezizomycotina</taxon>
        <taxon>Sordariomycetes</taxon>
        <taxon>Sordariomycetidae</taxon>
        <taxon>Diaporthales</taxon>
        <taxon>Schizoparmaceae</taxon>
        <taxon>Coniella</taxon>
    </lineage>
</organism>
<feature type="compositionally biased region" description="Low complexity" evidence="3">
    <location>
        <begin position="40"/>
        <end position="64"/>
    </location>
</feature>
<accession>A0A2T2ZTK0</accession>
<evidence type="ECO:0000256" key="3">
    <source>
        <dbReference type="SAM" id="MobiDB-lite"/>
    </source>
</evidence>
<dbReference type="SMART" id="SM00313">
    <property type="entry name" value="PXA"/>
    <property type="match status" value="1"/>
</dbReference>
<dbReference type="PANTHER" id="PTHR22999:SF23">
    <property type="entry name" value="SORTING NEXIN-16"/>
    <property type="match status" value="1"/>
</dbReference>
<name>A0A2T2ZTK0_9PEZI</name>
<dbReference type="Proteomes" id="UP000241462">
    <property type="component" value="Unassembled WGS sequence"/>
</dbReference>
<feature type="domain" description="PXA" evidence="4">
    <location>
        <begin position="143"/>
        <end position="330"/>
    </location>
</feature>
<dbReference type="GO" id="GO:0045022">
    <property type="term" value="P:early endosome to late endosome transport"/>
    <property type="evidence" value="ECO:0007669"/>
    <property type="project" value="TreeGrafter"/>
</dbReference>
<feature type="compositionally biased region" description="Low complexity" evidence="3">
    <location>
        <begin position="574"/>
        <end position="594"/>
    </location>
</feature>
<dbReference type="InterPro" id="IPR003114">
    <property type="entry name" value="Phox_assoc"/>
</dbReference>
<dbReference type="GO" id="GO:0005770">
    <property type="term" value="C:late endosome"/>
    <property type="evidence" value="ECO:0007669"/>
    <property type="project" value="TreeGrafter"/>
</dbReference>
<dbReference type="Pfam" id="PF02194">
    <property type="entry name" value="PXA"/>
    <property type="match status" value="1"/>
</dbReference>
<feature type="compositionally biased region" description="Gly residues" evidence="3">
    <location>
        <begin position="65"/>
        <end position="74"/>
    </location>
</feature>
<dbReference type="GO" id="GO:0005769">
    <property type="term" value="C:early endosome"/>
    <property type="evidence" value="ECO:0007669"/>
    <property type="project" value="TreeGrafter"/>
</dbReference>
<keyword evidence="6" id="KW-1185">Reference proteome</keyword>
<dbReference type="PROSITE" id="PS51207">
    <property type="entry name" value="PXA"/>
    <property type="match status" value="1"/>
</dbReference>
<proteinExistence type="predicted"/>
<protein>
    <submittedName>
        <fullName evidence="5">PXA domain-domain-containing protein</fullName>
    </submittedName>
</protein>
<dbReference type="InterPro" id="IPR051837">
    <property type="entry name" value="SortingNexin/PXDomain-PKLike"/>
</dbReference>
<dbReference type="InParanoid" id="A0A2T2ZTK0"/>
<comment type="subcellular location">
    <subcellularLocation>
        <location evidence="1">Cytoplasm</location>
    </subcellularLocation>
</comment>
<dbReference type="GO" id="GO:0035091">
    <property type="term" value="F:phosphatidylinositol binding"/>
    <property type="evidence" value="ECO:0007669"/>
    <property type="project" value="TreeGrafter"/>
</dbReference>
<gene>
    <name evidence="5" type="ORF">BD289DRAFT_446799</name>
</gene>
<dbReference type="EMBL" id="KZ678715">
    <property type="protein sequence ID" value="PSR76279.1"/>
    <property type="molecule type" value="Genomic_DNA"/>
</dbReference>
<reference evidence="5 6" key="1">
    <citation type="journal article" date="2018" name="Mycol. Prog.">
        <title>Coniella lustricola, a new species from submerged detritus.</title>
        <authorList>
            <person name="Raudabaugh D.B."/>
            <person name="Iturriaga T."/>
            <person name="Carver A."/>
            <person name="Mondo S."/>
            <person name="Pangilinan J."/>
            <person name="Lipzen A."/>
            <person name="He G."/>
            <person name="Amirebrahimi M."/>
            <person name="Grigoriev I.V."/>
            <person name="Miller A.N."/>
        </authorList>
    </citation>
    <scope>NUCLEOTIDE SEQUENCE [LARGE SCALE GENOMIC DNA]</scope>
    <source>
        <strain evidence="5 6">B22-T-1</strain>
    </source>
</reference>
<dbReference type="PANTHER" id="PTHR22999">
    <property type="entry name" value="PX SERINE/THREONINE KINASE PXK"/>
    <property type="match status" value="1"/>
</dbReference>
<feature type="region of interest" description="Disordered" evidence="3">
    <location>
        <begin position="570"/>
        <end position="608"/>
    </location>
</feature>
<evidence type="ECO:0000256" key="2">
    <source>
        <dbReference type="ARBA" id="ARBA00022490"/>
    </source>
</evidence>
<feature type="region of interest" description="Disordered" evidence="3">
    <location>
        <begin position="1"/>
        <end position="104"/>
    </location>
</feature>
<sequence length="664" mass="72260">MTTDAQPIAPNSKAQSASANSRHDSNPLVALAEGSTPSSATVAGAATPPEVATVTNTAVASSTAGSGGGGGGGEATARPRSKHSYSSSNASRRRVPRSSPAEFLSDRATSQLIRRVLCPQSAPDRGKATPPPINEILPPLTSRNDIDLQLYAIISIVLRDFVQTWYNKITPDEVFVAEVVQIIAHCTRALEQRLRQVDIESLVFDELPDLFDKHVQAYRASRTLLVQSPVEVNARETYHSLCPLPHLSPLPDPRNPKTIVKQAENEATYRQLLVQGVLTVLLPTEDLENDCLTALVGQILSELIIGGVIANKASEPWMLWNGFSILADVIGRQRRGVAQPDLEGKTGSRLKPRGFSVSGLLWSLVHYVFALTGFIRLLVSTVARSRHLPSRGQSLAPHKSDAGHHDMESASMDTGRIQLETRSAKTPVLAYAIWPTISNLIRLDYHMPWLLGNISMLQWLAIAGPGRAAGADGIVDRFLSDAIQRKVLDPGTLPTVLRNLRGAIFPNNAMGSPTMFPPETDSELRALKRKCARALWDIIPQNVGKVYYGSQGSAWLATWFGASATNPPAPTLTSFPRSDTMSSSSSSDRSVSESNRVEDKQGLETDNPDAHILSAIETDILDVFSDSYCNKHFVYSALELILLRLVPELAEKGVVELWEERLSF</sequence>
<keyword evidence="2" id="KW-0963">Cytoplasm</keyword>
<dbReference type="OrthoDB" id="5582218at2759"/>
<dbReference type="AlphaFoldDB" id="A0A2T2ZTK0"/>
<evidence type="ECO:0000259" key="4">
    <source>
        <dbReference type="PROSITE" id="PS51207"/>
    </source>
</evidence>
<evidence type="ECO:0000256" key="1">
    <source>
        <dbReference type="ARBA" id="ARBA00004496"/>
    </source>
</evidence>
<dbReference type="STRING" id="2025994.A0A2T2ZTK0"/>